<dbReference type="AlphaFoldDB" id="A0AAE3J0X9"/>
<dbReference type="RefSeq" id="WP_263954587.1">
    <property type="nucleotide sequence ID" value="NZ_JAOYFC010000003.1"/>
</dbReference>
<proteinExistence type="predicted"/>
<dbReference type="EC" id="2.4.-.-" evidence="2"/>
<dbReference type="Gene3D" id="3.90.550.10">
    <property type="entry name" value="Spore Coat Polysaccharide Biosynthesis Protein SpsA, Chain A"/>
    <property type="match status" value="1"/>
</dbReference>
<evidence type="ECO:0000313" key="2">
    <source>
        <dbReference type="EMBL" id="MCV6825654.1"/>
    </source>
</evidence>
<dbReference type="Proteomes" id="UP001208041">
    <property type="component" value="Unassembled WGS sequence"/>
</dbReference>
<dbReference type="SUPFAM" id="SSF53448">
    <property type="entry name" value="Nucleotide-diphospho-sugar transferases"/>
    <property type="match status" value="1"/>
</dbReference>
<name>A0AAE3J0X9_9RHOB</name>
<dbReference type="Pfam" id="PF00535">
    <property type="entry name" value="Glycos_transf_2"/>
    <property type="match status" value="1"/>
</dbReference>
<sequence length="320" mass="36299">MKIEKIDLITKPYGGTDREYPLCAVLLAVCDPKEYLDEQLESLGHQMDVEIDLYLSDDSENFRQLNAKCKVLSPKVFRGPKRGFAQNFRFLLEQVERNAEYAAFCDQDDVWDNDKLVRAVRALEEVPTGKPAVYCSRTIECDEGLRPLGVSRLPKRPLGFSHALVQNVMAGNTMVLNRAALEVLQDASRRIDRVPAHDWWVYQLISGCGGMLLFDPEPSLKYRQHRGNVLGANRGIRAAFGRIRHVFGGVYAGWIDANIAALSETEDFLTPQNRHKLHLFKTARKAWLIPRLLGYWKIGIYRQNSAETLALWIAAALGRV</sequence>
<protein>
    <submittedName>
        <fullName evidence="2">Glycosyltransferase</fullName>
        <ecNumber evidence="2">2.4.-.-</ecNumber>
    </submittedName>
</protein>
<gene>
    <name evidence="2" type="ORF">OH136_13915</name>
</gene>
<accession>A0AAE3J0X9</accession>
<keyword evidence="2" id="KW-0328">Glycosyltransferase</keyword>
<dbReference type="EMBL" id="JAOYFC010000003">
    <property type="protein sequence ID" value="MCV6825654.1"/>
    <property type="molecule type" value="Genomic_DNA"/>
</dbReference>
<keyword evidence="3" id="KW-1185">Reference proteome</keyword>
<organism evidence="2 3">
    <name type="scientific">Halocynthiibacter halioticoli</name>
    <dbReference type="NCBI Taxonomy" id="2986804"/>
    <lineage>
        <taxon>Bacteria</taxon>
        <taxon>Pseudomonadati</taxon>
        <taxon>Pseudomonadota</taxon>
        <taxon>Alphaproteobacteria</taxon>
        <taxon>Rhodobacterales</taxon>
        <taxon>Paracoccaceae</taxon>
        <taxon>Halocynthiibacter</taxon>
    </lineage>
</organism>
<reference evidence="2" key="1">
    <citation type="submission" date="2022-10" db="EMBL/GenBank/DDBJ databases">
        <authorList>
            <person name="Yue Y."/>
        </authorList>
    </citation>
    <scope>NUCLEOTIDE SEQUENCE</scope>
    <source>
        <strain evidence="2">Z654</strain>
    </source>
</reference>
<evidence type="ECO:0000313" key="3">
    <source>
        <dbReference type="Proteomes" id="UP001208041"/>
    </source>
</evidence>
<dbReference type="InterPro" id="IPR001173">
    <property type="entry name" value="Glyco_trans_2-like"/>
</dbReference>
<evidence type="ECO:0000259" key="1">
    <source>
        <dbReference type="Pfam" id="PF00535"/>
    </source>
</evidence>
<feature type="domain" description="Glycosyltransferase 2-like" evidence="1">
    <location>
        <begin position="31"/>
        <end position="128"/>
    </location>
</feature>
<dbReference type="GO" id="GO:0016757">
    <property type="term" value="F:glycosyltransferase activity"/>
    <property type="evidence" value="ECO:0007669"/>
    <property type="project" value="UniProtKB-KW"/>
</dbReference>
<dbReference type="InterPro" id="IPR029044">
    <property type="entry name" value="Nucleotide-diphossugar_trans"/>
</dbReference>
<keyword evidence="2" id="KW-0808">Transferase</keyword>
<comment type="caution">
    <text evidence="2">The sequence shown here is derived from an EMBL/GenBank/DDBJ whole genome shotgun (WGS) entry which is preliminary data.</text>
</comment>